<dbReference type="InterPro" id="IPR051396">
    <property type="entry name" value="Bact_Antivir_Def_Nuclease"/>
</dbReference>
<dbReference type="RefSeq" id="WP_174953023.1">
    <property type="nucleotide sequence ID" value="NZ_CABVQH010000019.1"/>
</dbReference>
<dbReference type="Pfam" id="PF13304">
    <property type="entry name" value="AAA_21"/>
    <property type="match status" value="1"/>
</dbReference>
<dbReference type="AlphaFoldDB" id="A0A6P2XM51"/>
<dbReference type="InterPro" id="IPR027417">
    <property type="entry name" value="P-loop_NTPase"/>
</dbReference>
<dbReference type="InterPro" id="IPR041685">
    <property type="entry name" value="AAA_GajA/Old/RecF-like"/>
</dbReference>
<protein>
    <submittedName>
        <fullName evidence="4">DNA replication and repair protein RecF</fullName>
    </submittedName>
</protein>
<dbReference type="InterPro" id="IPR003959">
    <property type="entry name" value="ATPase_AAA_core"/>
</dbReference>
<organism evidence="4 5">
    <name type="scientific">Burkholderia lata (strain ATCC 17760 / DSM 23089 / LMG 22485 / NCIMB 9086 / R18194 / 383)</name>
    <dbReference type="NCBI Taxonomy" id="482957"/>
    <lineage>
        <taxon>Bacteria</taxon>
        <taxon>Pseudomonadati</taxon>
        <taxon>Pseudomonadota</taxon>
        <taxon>Betaproteobacteria</taxon>
        <taxon>Burkholderiales</taxon>
        <taxon>Burkholderiaceae</taxon>
        <taxon>Burkholderia</taxon>
        <taxon>Burkholderia cepacia complex</taxon>
    </lineage>
</organism>
<dbReference type="Pfam" id="PF13175">
    <property type="entry name" value="AAA_15"/>
    <property type="match status" value="1"/>
</dbReference>
<evidence type="ECO:0000313" key="4">
    <source>
        <dbReference type="EMBL" id="VWD09335.1"/>
    </source>
</evidence>
<sequence length="569" mass="62645">MHIVALSIRNFRGVRELQWHPNQGVNTLIGPGDSCKTTILDAIDLLLAERQNVTFDDLDFYEANPANAIRIIACIASLPTEYLREDRYGLYLSGWNPTTLSWSSEPAESSGVNPVLTLELVVDETLEPVWSIYLGSTPDDKSKRIRSADRKEMAPARLGVYADRHLSWGRGSALQRVGAHPERLPAQLSELLRSARDTFSAKGAATFSDIIETVSPDIKALGVQVRDKLTANLDHTSFSMNASGVALHDGNVPFRCMGTGSARLAVAALQSAESAGREFLLVDEIEYGLEPHRISLLVSHLRKRVETSGQVFLTTHSTSVLREVRFGEVFVCRRDATGKVEVKASAATATAPLEAKRYVRDLGEALLTKSVLVCEGQTEVAFLKGYAEGTNRQFQMFGATVIDGGGASTPAVALHFASLGYRTALLTDSDAPVPPAFVTSLKAKNVAHFEWGDNRCTEEELFMGTPPELRPRLLELITSEIGEPRALGEMSSAVRQKVETLQQAYVYLSDENWLRQIGRLAHKSKWIKKDYDLCFRIGSHLATHAVHTGAPAHLPWQLSQIFYWLCSNA</sequence>
<dbReference type="SUPFAM" id="SSF52540">
    <property type="entry name" value="P-loop containing nucleoside triphosphate hydrolases"/>
    <property type="match status" value="1"/>
</dbReference>
<name>A0A6P2XM51_BURL3</name>
<dbReference type="PANTHER" id="PTHR43581">
    <property type="entry name" value="ATP/GTP PHOSPHATASE"/>
    <property type="match status" value="1"/>
</dbReference>
<feature type="domain" description="Endonuclease GajA/Old nuclease/RecF-like AAA" evidence="1">
    <location>
        <begin position="1"/>
        <end position="71"/>
    </location>
</feature>
<feature type="domain" description="ATPase AAA-type core" evidence="2">
    <location>
        <begin position="247"/>
        <end position="321"/>
    </location>
</feature>
<dbReference type="InterPro" id="IPR034139">
    <property type="entry name" value="TOPRIM_OLD"/>
</dbReference>
<dbReference type="Pfam" id="PF20469">
    <property type="entry name" value="OLD-like_TOPRIM"/>
    <property type="match status" value="1"/>
</dbReference>
<evidence type="ECO:0000259" key="3">
    <source>
        <dbReference type="Pfam" id="PF20469"/>
    </source>
</evidence>
<gene>
    <name evidence="4" type="primary">recF</name>
    <name evidence="4" type="ORF">BLA18109_05114</name>
</gene>
<dbReference type="GO" id="GO:0016887">
    <property type="term" value="F:ATP hydrolysis activity"/>
    <property type="evidence" value="ECO:0007669"/>
    <property type="project" value="InterPro"/>
</dbReference>
<feature type="domain" description="OLD protein-like TOPRIM" evidence="3">
    <location>
        <begin position="367"/>
        <end position="430"/>
    </location>
</feature>
<evidence type="ECO:0000259" key="1">
    <source>
        <dbReference type="Pfam" id="PF13175"/>
    </source>
</evidence>
<dbReference type="Gene3D" id="3.40.50.300">
    <property type="entry name" value="P-loop containing nucleotide triphosphate hydrolases"/>
    <property type="match status" value="2"/>
</dbReference>
<reference evidence="4 5" key="1">
    <citation type="submission" date="2019-09" db="EMBL/GenBank/DDBJ databases">
        <authorList>
            <person name="Depoorter E."/>
        </authorList>
    </citation>
    <scope>NUCLEOTIDE SEQUENCE [LARGE SCALE GENOMIC DNA]</scope>
    <source>
        <strain evidence="4">R-18109</strain>
    </source>
</reference>
<accession>A0A6P2XM51</accession>
<dbReference type="GO" id="GO:0005524">
    <property type="term" value="F:ATP binding"/>
    <property type="evidence" value="ECO:0007669"/>
    <property type="project" value="InterPro"/>
</dbReference>
<evidence type="ECO:0000313" key="5">
    <source>
        <dbReference type="Proteomes" id="UP000494260"/>
    </source>
</evidence>
<dbReference type="Proteomes" id="UP000494260">
    <property type="component" value="Unassembled WGS sequence"/>
</dbReference>
<proteinExistence type="predicted"/>
<evidence type="ECO:0000259" key="2">
    <source>
        <dbReference type="Pfam" id="PF13304"/>
    </source>
</evidence>
<dbReference type="EMBL" id="CABVQH010000019">
    <property type="protein sequence ID" value="VWD09335.1"/>
    <property type="molecule type" value="Genomic_DNA"/>
</dbReference>
<dbReference type="PANTHER" id="PTHR43581:SF2">
    <property type="entry name" value="EXCINUCLEASE ATPASE SUBUNIT"/>
    <property type="match status" value="1"/>
</dbReference>